<dbReference type="GeneID" id="25335465"/>
<dbReference type="AlphaFoldDB" id="U6M210"/>
<dbReference type="Proteomes" id="UP000030763">
    <property type="component" value="Unassembled WGS sequence"/>
</dbReference>
<dbReference type="PANTHER" id="PTHR43173:SF19">
    <property type="entry name" value="AARF DOMAIN-CONTAINING PROTEIN KINASE 1"/>
    <property type="match status" value="1"/>
</dbReference>
<dbReference type="OrthoDB" id="427480at2759"/>
<feature type="domain" description="ABC1 atypical kinase-like" evidence="1">
    <location>
        <begin position="408"/>
        <end position="570"/>
    </location>
</feature>
<dbReference type="InterPro" id="IPR051130">
    <property type="entry name" value="Mito_struct-func_regulator"/>
</dbReference>
<accession>U6M210</accession>
<feature type="domain" description="ABC1 atypical kinase-like" evidence="1">
    <location>
        <begin position="180"/>
        <end position="305"/>
    </location>
</feature>
<dbReference type="Pfam" id="PF03109">
    <property type="entry name" value="ABC1"/>
    <property type="match status" value="2"/>
</dbReference>
<dbReference type="GO" id="GO:0005743">
    <property type="term" value="C:mitochondrial inner membrane"/>
    <property type="evidence" value="ECO:0007669"/>
    <property type="project" value="TreeGrafter"/>
</dbReference>
<reference evidence="2" key="2">
    <citation type="submission" date="2013-10" db="EMBL/GenBank/DDBJ databases">
        <authorList>
            <person name="Aslett M."/>
        </authorList>
    </citation>
    <scope>NUCLEOTIDE SEQUENCE [LARGE SCALE GENOMIC DNA]</scope>
    <source>
        <strain evidence="2">Weybridge</strain>
    </source>
</reference>
<gene>
    <name evidence="2" type="ORF">EMWEY_00014790</name>
</gene>
<dbReference type="VEuPathDB" id="ToxoDB:EMWEY_00014790"/>
<protein>
    <recommendedName>
        <fullName evidence="1">ABC1 atypical kinase-like domain-containing protein</fullName>
    </recommendedName>
</protein>
<proteinExistence type="predicted"/>
<name>U6M210_EIMMA</name>
<dbReference type="InterPro" id="IPR004147">
    <property type="entry name" value="ABC1_dom"/>
</dbReference>
<sequence length="720" mass="80366">MFRLLDKAHCTTHKVCNSFSQFYKGGPSLWRSRSCNSPGAKGSDNDARIRQLLGRLRAPHRPTQHSKAVSSLVALRKGCYATGVALSAAGLIGWGIQVMMPERTRTWAVLRCANAAAVLAALSIDYKMLAWWDISGCHRRSARRLVRLAERNRGVYVKLGQHASAMEYLLPVEYTQQLQKLQCNLPPSPMTQVEAVLKQELNIERLDEVFEIFEETPVGTASLAQVHFAVLANGQPVAVKVQHADVRELAETDTKVVELLTAVAAKIFPDVRLDWLVDLLRQNLPAELDFRKEAENAKRCRDLLQGGRSTFHLVLPQRSLLQSILFRLAAKAASWFRLSNPHIGDNNGSKLPNRIESDSGNALLVTNEQKRYRSPVLHTGSTATSTFRIQDGGSNSHPQDDSSHCLTDYQVELYVPRVYNHLTTARVLVMERCKGVAVDDLRGILSQGIHPLAVSEALSELYARLIFDVGFVHADPHPGNVIVHLDKSPNPDYDLQQPTSRCHTAVLLSSLSCEKALNTQRPSRESVHTKGRLRLSLLDHGLYCSLTEQFRYTYASMWLAMQRGDIAGVTACAKEFGVGELAGLLAVILSLRSEDREAALLQRSFPEYFTRITSVLQDIPQELILLIKTNDLLRAIQGRLGIDEALVLLPLLHRALAIVGKKELQELVQLKAPTIQVLNARWRLWVATTRLTWAQQLLRVRSMSWATPLEKAIDRLCGTS</sequence>
<dbReference type="InterPro" id="IPR011009">
    <property type="entry name" value="Kinase-like_dom_sf"/>
</dbReference>
<dbReference type="RefSeq" id="XP_013334918.1">
    <property type="nucleotide sequence ID" value="XM_013479464.1"/>
</dbReference>
<evidence type="ECO:0000259" key="1">
    <source>
        <dbReference type="Pfam" id="PF03109"/>
    </source>
</evidence>
<evidence type="ECO:0000313" key="3">
    <source>
        <dbReference type="Proteomes" id="UP000030763"/>
    </source>
</evidence>
<reference evidence="2" key="1">
    <citation type="submission" date="2013-10" db="EMBL/GenBank/DDBJ databases">
        <title>Genomic analysis of the causative agents of coccidiosis in chickens.</title>
        <authorList>
            <person name="Reid A.J."/>
            <person name="Blake D."/>
            <person name="Billington K."/>
            <person name="Browne H."/>
            <person name="Dunn M."/>
            <person name="Hung S."/>
            <person name="Kawahara F."/>
            <person name="Miranda-Saavedra D."/>
            <person name="Mourier T."/>
            <person name="Nagra H."/>
            <person name="Otto T.D."/>
            <person name="Rawlings N."/>
            <person name="Sanchez A."/>
            <person name="Sanders M."/>
            <person name="Subramaniam C."/>
            <person name="Tay Y."/>
            <person name="Dear P."/>
            <person name="Doerig C."/>
            <person name="Gruber A."/>
            <person name="Parkinson J."/>
            <person name="Shirley M."/>
            <person name="Wan K.L."/>
            <person name="Berriman M."/>
            <person name="Tomley F."/>
            <person name="Pain A."/>
        </authorList>
    </citation>
    <scope>NUCLEOTIDE SEQUENCE [LARGE SCALE GENOMIC DNA]</scope>
    <source>
        <strain evidence="2">Weybridge</strain>
    </source>
</reference>
<dbReference type="EMBL" id="HG719571">
    <property type="protein sequence ID" value="CDJ58272.1"/>
    <property type="molecule type" value="Genomic_DNA"/>
</dbReference>
<evidence type="ECO:0000313" key="2">
    <source>
        <dbReference type="EMBL" id="CDJ58272.1"/>
    </source>
</evidence>
<organism evidence="2 3">
    <name type="scientific">Eimeria maxima</name>
    <name type="common">Coccidian parasite</name>
    <dbReference type="NCBI Taxonomy" id="5804"/>
    <lineage>
        <taxon>Eukaryota</taxon>
        <taxon>Sar</taxon>
        <taxon>Alveolata</taxon>
        <taxon>Apicomplexa</taxon>
        <taxon>Conoidasida</taxon>
        <taxon>Coccidia</taxon>
        <taxon>Eucoccidiorida</taxon>
        <taxon>Eimeriorina</taxon>
        <taxon>Eimeriidae</taxon>
        <taxon>Eimeria</taxon>
    </lineage>
</organism>
<dbReference type="OMA" id="PEVKLRW"/>
<dbReference type="GO" id="GO:0007005">
    <property type="term" value="P:mitochondrion organization"/>
    <property type="evidence" value="ECO:0007669"/>
    <property type="project" value="TreeGrafter"/>
</dbReference>
<dbReference type="SUPFAM" id="SSF56112">
    <property type="entry name" value="Protein kinase-like (PK-like)"/>
    <property type="match status" value="1"/>
</dbReference>
<dbReference type="GO" id="GO:0055088">
    <property type="term" value="P:lipid homeostasis"/>
    <property type="evidence" value="ECO:0007669"/>
    <property type="project" value="TreeGrafter"/>
</dbReference>
<keyword evidence="3" id="KW-1185">Reference proteome</keyword>
<dbReference type="PANTHER" id="PTHR43173">
    <property type="entry name" value="ABC1 FAMILY PROTEIN"/>
    <property type="match status" value="1"/>
</dbReference>